<protein>
    <recommendedName>
        <fullName evidence="3">Senescence domain-containing protein</fullName>
    </recommendedName>
</protein>
<comment type="caution">
    <text evidence="4">The sequence shown here is derived from an EMBL/GenBank/DDBJ whole genome shotgun (WGS) entry which is preliminary data.</text>
</comment>
<evidence type="ECO:0000259" key="3">
    <source>
        <dbReference type="Pfam" id="PF06911"/>
    </source>
</evidence>
<evidence type="ECO:0000313" key="5">
    <source>
        <dbReference type="Proteomes" id="UP001281761"/>
    </source>
</evidence>
<organism evidence="4 5">
    <name type="scientific">Blattamonas nauphoetae</name>
    <dbReference type="NCBI Taxonomy" id="2049346"/>
    <lineage>
        <taxon>Eukaryota</taxon>
        <taxon>Metamonada</taxon>
        <taxon>Preaxostyla</taxon>
        <taxon>Oxymonadida</taxon>
        <taxon>Blattamonas</taxon>
    </lineage>
</organism>
<proteinExistence type="predicted"/>
<feature type="region of interest" description="Disordered" evidence="1">
    <location>
        <begin position="1"/>
        <end position="22"/>
    </location>
</feature>
<keyword evidence="5" id="KW-1185">Reference proteome</keyword>
<evidence type="ECO:0000256" key="2">
    <source>
        <dbReference type="SAM" id="Phobius"/>
    </source>
</evidence>
<accession>A0ABQ9YEZ3</accession>
<feature type="transmembrane region" description="Helical" evidence="2">
    <location>
        <begin position="243"/>
        <end position="262"/>
    </location>
</feature>
<feature type="transmembrane region" description="Helical" evidence="2">
    <location>
        <begin position="174"/>
        <end position="198"/>
    </location>
</feature>
<dbReference type="InterPro" id="IPR009686">
    <property type="entry name" value="Senescence/spartin_C"/>
</dbReference>
<name>A0ABQ9YEZ3_9EUKA</name>
<gene>
    <name evidence="4" type="ORF">BLNAU_2560</name>
</gene>
<feature type="domain" description="Senescence" evidence="3">
    <location>
        <begin position="69"/>
        <end position="225"/>
    </location>
</feature>
<reference evidence="4 5" key="1">
    <citation type="journal article" date="2022" name="bioRxiv">
        <title>Genomics of Preaxostyla Flagellates Illuminates Evolutionary Transitions and the Path Towards Mitochondrial Loss.</title>
        <authorList>
            <person name="Novak L.V.F."/>
            <person name="Treitli S.C."/>
            <person name="Pyrih J."/>
            <person name="Halakuc P."/>
            <person name="Pipaliya S.V."/>
            <person name="Vacek V."/>
            <person name="Brzon O."/>
            <person name="Soukal P."/>
            <person name="Eme L."/>
            <person name="Dacks J.B."/>
            <person name="Karnkowska A."/>
            <person name="Elias M."/>
            <person name="Hampl V."/>
        </authorList>
    </citation>
    <scope>NUCLEOTIDE SEQUENCE [LARGE SCALE GENOMIC DNA]</scope>
    <source>
        <strain evidence="4">NAU3</strain>
        <tissue evidence="4">Gut</tissue>
    </source>
</reference>
<keyword evidence="2" id="KW-0472">Membrane</keyword>
<keyword evidence="2" id="KW-1133">Transmembrane helix</keyword>
<feature type="transmembrane region" description="Helical" evidence="2">
    <location>
        <begin position="218"/>
        <end position="236"/>
    </location>
</feature>
<keyword evidence="2" id="KW-0812">Transmembrane</keyword>
<dbReference type="EMBL" id="JARBJD010000011">
    <property type="protein sequence ID" value="KAK2962317.1"/>
    <property type="molecule type" value="Genomic_DNA"/>
</dbReference>
<evidence type="ECO:0000313" key="4">
    <source>
        <dbReference type="EMBL" id="KAK2962317.1"/>
    </source>
</evidence>
<evidence type="ECO:0000256" key="1">
    <source>
        <dbReference type="SAM" id="MobiDB-lite"/>
    </source>
</evidence>
<dbReference type="Pfam" id="PF06911">
    <property type="entry name" value="Senescence"/>
    <property type="match status" value="1"/>
</dbReference>
<dbReference type="Proteomes" id="UP001281761">
    <property type="component" value="Unassembled WGS sequence"/>
</dbReference>
<sequence>MSEEFDQTNDHPEPVDGIPLDGEDGLLVETEEVDGKQASVALIAAKVLADTEIRSDATKMVEADEHAGTILKGGKAARSAIETGATKLGTVVTSFGDKLAEGITPSEKPVEVGSTAENTTMLLSKGGQFYQFTQEKFASVFRIAIDTTGKQLSKTLYQKYPDTMRSPNMVKARTLLLGIVSALIMVIQAVFGFISTLVDSLIKAVTTVVGKKFGKNTGDLVGNVITILIVLFQLWLTSATMGLKGIVITLIISFLIGTLSRIEDTGETQTPSVPAESTQPATAQ</sequence>